<accession>A0A7J0BPX2</accession>
<dbReference type="Proteomes" id="UP000503820">
    <property type="component" value="Unassembled WGS sequence"/>
</dbReference>
<dbReference type="NCBIfam" id="TIGR00277">
    <property type="entry name" value="HDIG"/>
    <property type="match status" value="1"/>
</dbReference>
<dbReference type="CDD" id="cd00077">
    <property type="entry name" value="HDc"/>
    <property type="match status" value="1"/>
</dbReference>
<evidence type="ECO:0000259" key="1">
    <source>
        <dbReference type="PROSITE" id="PS51833"/>
    </source>
</evidence>
<gene>
    <name evidence="2" type="ORF">DSM19430T_00050</name>
</gene>
<protein>
    <submittedName>
        <fullName evidence="2">HD domain-containing protein</fullName>
    </submittedName>
</protein>
<dbReference type="Gene3D" id="1.10.3210.10">
    <property type="entry name" value="Hypothetical protein af1432"/>
    <property type="match status" value="1"/>
</dbReference>
<keyword evidence="3" id="KW-1185">Reference proteome</keyword>
<dbReference type="PANTHER" id="PTHR33525:SF3">
    <property type="entry name" value="RIBONUCLEASE Y"/>
    <property type="match status" value="1"/>
</dbReference>
<reference evidence="2 3" key="1">
    <citation type="submission" date="2020-05" db="EMBL/GenBank/DDBJ databases">
        <title>Draft genome sequence of Desulfovibrio psychrotolerans JS1T.</title>
        <authorList>
            <person name="Ueno A."/>
            <person name="Tamazawa S."/>
            <person name="Tamamura S."/>
            <person name="Murakami T."/>
            <person name="Kiyama T."/>
            <person name="Inomata H."/>
            <person name="Amano Y."/>
            <person name="Miyakawa K."/>
            <person name="Tamaki H."/>
            <person name="Naganuma T."/>
            <person name="Kaneko K."/>
        </authorList>
    </citation>
    <scope>NUCLEOTIDE SEQUENCE [LARGE SCALE GENOMIC DNA]</scope>
    <source>
        <strain evidence="2 3">JS1</strain>
    </source>
</reference>
<dbReference type="SUPFAM" id="SSF109604">
    <property type="entry name" value="HD-domain/PDEase-like"/>
    <property type="match status" value="1"/>
</dbReference>
<comment type="caution">
    <text evidence="2">The sequence shown here is derived from an EMBL/GenBank/DDBJ whole genome shotgun (WGS) entry which is preliminary data.</text>
</comment>
<dbReference type="InterPro" id="IPR052340">
    <property type="entry name" value="RNase_Y/CdgJ"/>
</dbReference>
<dbReference type="InterPro" id="IPR006675">
    <property type="entry name" value="HDIG_dom"/>
</dbReference>
<organism evidence="2 3">
    <name type="scientific">Desulfovibrio psychrotolerans</name>
    <dbReference type="NCBI Taxonomy" id="415242"/>
    <lineage>
        <taxon>Bacteria</taxon>
        <taxon>Pseudomonadati</taxon>
        <taxon>Thermodesulfobacteriota</taxon>
        <taxon>Desulfovibrionia</taxon>
        <taxon>Desulfovibrionales</taxon>
        <taxon>Desulfovibrionaceae</taxon>
        <taxon>Desulfovibrio</taxon>
    </lineage>
</organism>
<dbReference type="InterPro" id="IPR003607">
    <property type="entry name" value="HD/PDEase_dom"/>
</dbReference>
<evidence type="ECO:0000313" key="2">
    <source>
        <dbReference type="EMBL" id="GFM35321.1"/>
    </source>
</evidence>
<sequence>MDAREVAPASVPGMISNEELESIAPEAREKAKATLRMRFRFTNHDHPFVAQLVRFAYSELLERIAQGIESGDSPPLTLPSERQPAPHFGKVFSMEELLRHRINLVSLPQLVVQLQGAINSPKASVEDIAKIISNDVKLTASLLRLVNSPLYGLVNRIETISRAVAIIGLRPLTSLAIGATLISNLNKQKTGSAMEEFWLHSIACASIAKRFAEQCNKPEPERYFVGGLLHDIGRLFMLGAFPDEAETVYKYAVSRGISLHQAELAVFGFSHVDIGARILEMWNLSEATTSAIRLHHTPEDEPGNPYDDHHVIHLADAMAKALGYYASGDYYVPKISGLSWTALGLDTQMLNETIADLHLEIETVAHIMLRSSV</sequence>
<proteinExistence type="predicted"/>
<dbReference type="Pfam" id="PF08668">
    <property type="entry name" value="HDOD"/>
    <property type="match status" value="1"/>
</dbReference>
<feature type="domain" description="HDOD" evidence="1">
    <location>
        <begin position="104"/>
        <end position="298"/>
    </location>
</feature>
<dbReference type="PANTHER" id="PTHR33525">
    <property type="match status" value="1"/>
</dbReference>
<name>A0A7J0BPX2_9BACT</name>
<dbReference type="InterPro" id="IPR013976">
    <property type="entry name" value="HDOD"/>
</dbReference>
<dbReference type="PROSITE" id="PS51833">
    <property type="entry name" value="HDOD"/>
    <property type="match status" value="1"/>
</dbReference>
<dbReference type="EMBL" id="BLVP01000001">
    <property type="protein sequence ID" value="GFM35321.1"/>
    <property type="molecule type" value="Genomic_DNA"/>
</dbReference>
<evidence type="ECO:0000313" key="3">
    <source>
        <dbReference type="Proteomes" id="UP000503820"/>
    </source>
</evidence>
<dbReference type="AlphaFoldDB" id="A0A7J0BPX2"/>